<organism evidence="7 8">
    <name type="scientific">Oceanidesulfovibrio indonesiensis</name>
    <dbReference type="NCBI Taxonomy" id="54767"/>
    <lineage>
        <taxon>Bacteria</taxon>
        <taxon>Pseudomonadati</taxon>
        <taxon>Thermodesulfobacteriota</taxon>
        <taxon>Desulfovibrionia</taxon>
        <taxon>Desulfovibrionales</taxon>
        <taxon>Desulfovibrionaceae</taxon>
        <taxon>Oceanidesulfovibrio</taxon>
    </lineage>
</organism>
<dbReference type="SUPFAM" id="SSF53448">
    <property type="entry name" value="Nucleotide-diphospho-sugar transferases"/>
    <property type="match status" value="1"/>
</dbReference>
<dbReference type="EMBL" id="QMIE01000021">
    <property type="protein sequence ID" value="TVM14673.1"/>
    <property type="molecule type" value="Genomic_DNA"/>
</dbReference>
<dbReference type="Gene3D" id="3.90.550.10">
    <property type="entry name" value="Spore Coat Polysaccharide Biosynthesis Protein SpsA, Chain A"/>
    <property type="match status" value="1"/>
</dbReference>
<dbReference type="InterPro" id="IPR026461">
    <property type="entry name" value="Trfase_2_rSAM/seldom_assoc"/>
</dbReference>
<keyword evidence="4 7" id="KW-0808">Transferase</keyword>
<gene>
    <name evidence="7" type="ORF">DPQ33_16830</name>
</gene>
<dbReference type="OrthoDB" id="5291101at2"/>
<evidence type="ECO:0000256" key="4">
    <source>
        <dbReference type="ARBA" id="ARBA00022679"/>
    </source>
</evidence>
<name>A0A7M3MAF9_9BACT</name>
<dbReference type="GO" id="GO:0016757">
    <property type="term" value="F:glycosyltransferase activity"/>
    <property type="evidence" value="ECO:0007669"/>
    <property type="project" value="UniProtKB-KW"/>
</dbReference>
<evidence type="ECO:0000256" key="1">
    <source>
        <dbReference type="ARBA" id="ARBA00004236"/>
    </source>
</evidence>
<evidence type="ECO:0000313" key="8">
    <source>
        <dbReference type="Proteomes" id="UP000448292"/>
    </source>
</evidence>
<keyword evidence="5" id="KW-0472">Membrane</keyword>
<dbReference type="Pfam" id="PF00535">
    <property type="entry name" value="Glycos_transf_2"/>
    <property type="match status" value="1"/>
</dbReference>
<proteinExistence type="predicted"/>
<dbReference type="RefSeq" id="WP_144304393.1">
    <property type="nucleotide sequence ID" value="NZ_QMIE01000021.1"/>
</dbReference>
<feature type="domain" description="Glycosyltransferase 2-like" evidence="6">
    <location>
        <begin position="15"/>
        <end position="112"/>
    </location>
</feature>
<keyword evidence="3" id="KW-0328">Glycosyltransferase</keyword>
<dbReference type="Proteomes" id="UP000448292">
    <property type="component" value="Unassembled WGS sequence"/>
</dbReference>
<accession>A0A7M3MAF9</accession>
<protein>
    <submittedName>
        <fullName evidence="7">Glycosyl transferase family 2</fullName>
    </submittedName>
</protein>
<keyword evidence="2" id="KW-1003">Cell membrane</keyword>
<dbReference type="InterPro" id="IPR029044">
    <property type="entry name" value="Nucleotide-diphossugar_trans"/>
</dbReference>
<dbReference type="InterPro" id="IPR001173">
    <property type="entry name" value="Glyco_trans_2-like"/>
</dbReference>
<dbReference type="PANTHER" id="PTHR43646">
    <property type="entry name" value="GLYCOSYLTRANSFERASE"/>
    <property type="match status" value="1"/>
</dbReference>
<sequence length="258" mass="27586">MHETPPRLEPPIVLSVIVPVLHEAATINEHVDHVKKTAATMTSVSLEIVIVDPAGDTLAALADRHADVVRAQSRSGRARQMNAGAEAASGEILLFLHADTRLPDGGLQLVADTLGPAVAAARLGEGADGLSEAGAFTLAFADGGLVLKLFALGGGLRNRLTRTPYGDQAQFFTARLFRELGGYPDIPLMEDVAIMHALNRTGRRPAILPASVRTSTRRYREQGVLYAGVRNNILRLLYGVGVPAHKLATHYRRKGARA</sequence>
<dbReference type="GO" id="GO:0005886">
    <property type="term" value="C:plasma membrane"/>
    <property type="evidence" value="ECO:0007669"/>
    <property type="project" value="UniProtKB-SubCell"/>
</dbReference>
<dbReference type="CDD" id="cd02522">
    <property type="entry name" value="GT_2_like_a"/>
    <property type="match status" value="1"/>
</dbReference>
<evidence type="ECO:0000256" key="3">
    <source>
        <dbReference type="ARBA" id="ARBA00022676"/>
    </source>
</evidence>
<keyword evidence="8" id="KW-1185">Reference proteome</keyword>
<evidence type="ECO:0000256" key="5">
    <source>
        <dbReference type="ARBA" id="ARBA00023136"/>
    </source>
</evidence>
<dbReference type="NCBIfam" id="TIGR04283">
    <property type="entry name" value="glyco_like_mftF"/>
    <property type="match status" value="1"/>
</dbReference>
<dbReference type="AlphaFoldDB" id="A0A7M3MAF9"/>
<comment type="caution">
    <text evidence="7">The sequence shown here is derived from an EMBL/GenBank/DDBJ whole genome shotgun (WGS) entry which is preliminary data.</text>
</comment>
<reference evidence="7 8" key="1">
    <citation type="submission" date="2018-06" db="EMBL/GenBank/DDBJ databases">
        <title>Complete genome of Desulfovibrio indonesiensis P37SLT.</title>
        <authorList>
            <person name="Crispim J.S."/>
            <person name="Vidigal P.M.P."/>
            <person name="Silva L.C.F."/>
            <person name="Laguardia C.N."/>
            <person name="Araujo L.C."/>
            <person name="Dias R.S."/>
            <person name="Sousa M.P."/>
            <person name="Paula S.O."/>
            <person name="Silva C."/>
        </authorList>
    </citation>
    <scope>NUCLEOTIDE SEQUENCE [LARGE SCALE GENOMIC DNA]</scope>
    <source>
        <strain evidence="7 8">P37SLT</strain>
    </source>
</reference>
<comment type="subcellular location">
    <subcellularLocation>
        <location evidence="1">Cell membrane</location>
    </subcellularLocation>
</comment>
<dbReference type="PANTHER" id="PTHR43646:SF2">
    <property type="entry name" value="GLYCOSYLTRANSFERASE 2-LIKE DOMAIN-CONTAINING PROTEIN"/>
    <property type="match status" value="1"/>
</dbReference>
<evidence type="ECO:0000256" key="2">
    <source>
        <dbReference type="ARBA" id="ARBA00022475"/>
    </source>
</evidence>
<evidence type="ECO:0000313" key="7">
    <source>
        <dbReference type="EMBL" id="TVM14673.1"/>
    </source>
</evidence>
<evidence type="ECO:0000259" key="6">
    <source>
        <dbReference type="Pfam" id="PF00535"/>
    </source>
</evidence>